<organism evidence="1 2">
    <name type="scientific">Peribacillus loiseleuriae</name>
    <dbReference type="NCBI Taxonomy" id="1679170"/>
    <lineage>
        <taxon>Bacteria</taxon>
        <taxon>Bacillati</taxon>
        <taxon>Bacillota</taxon>
        <taxon>Bacilli</taxon>
        <taxon>Bacillales</taxon>
        <taxon>Bacillaceae</taxon>
        <taxon>Peribacillus</taxon>
    </lineage>
</organism>
<accession>A0A0K9G7R5</accession>
<evidence type="ECO:0000313" key="2">
    <source>
        <dbReference type="Proteomes" id="UP000037146"/>
    </source>
</evidence>
<sequence>MTESKISIEGFRMHQAILDEFRFIRDQSFERPPASAYVVYMTMLKQMHIEQNQRGMLKEYNLSAWSKKLGISYSTLWGGKRFLEDHHFVKEEIREGLPVLMLKDVEKYNTPEHNGGVLNYLIIPHALFETNILAEFVRTSNPEGIELLLSLLNQFRTGMSFSKTSEIEKIKQERTMKTLKLQLNKNAKGVRKTLSVLEALFSIEFTGVELRKKQIWIKKVSFSLKSECVEESTDEFNVSPLLAKLSKELTYFFEGHQIKYKPRDQIDVMISFKQEVIKKLNYLKDEDEVHYTVRDQFIKNFFLETIDQIGAHIHTEKNRKGSFHFYSIGAFFRMAFRKYLPGALNNIPYGLISNAKIREHTITGQIPELDGVI</sequence>
<evidence type="ECO:0000313" key="1">
    <source>
        <dbReference type="EMBL" id="KMY42774.1"/>
    </source>
</evidence>
<protein>
    <submittedName>
        <fullName evidence="1">Uncharacterized protein</fullName>
    </submittedName>
</protein>
<proteinExistence type="predicted"/>
<name>A0A0K9G7R5_9BACI</name>
<reference evidence="2" key="1">
    <citation type="submission" date="2015-07" db="EMBL/GenBank/DDBJ databases">
        <title>Genome sequencing project for genomic taxonomy and phylogenomics of Bacillus-like bacteria.</title>
        <authorList>
            <person name="Liu B."/>
            <person name="Wang J."/>
            <person name="Zhu Y."/>
            <person name="Liu G."/>
            <person name="Chen Q."/>
            <person name="Chen Z."/>
            <person name="Lan J."/>
            <person name="Che J."/>
            <person name="Ge C."/>
            <person name="Shi H."/>
            <person name="Pan Z."/>
            <person name="Liu X."/>
        </authorList>
    </citation>
    <scope>NUCLEOTIDE SEQUENCE [LARGE SCALE GENOMIC DNA]</scope>
    <source>
        <strain evidence="2">FJAT-27997</strain>
    </source>
</reference>
<dbReference type="AlphaFoldDB" id="A0A0K9G7R5"/>
<dbReference type="OrthoDB" id="2802083at2"/>
<dbReference type="Proteomes" id="UP000037146">
    <property type="component" value="Unassembled WGS sequence"/>
</dbReference>
<dbReference type="RefSeq" id="WP_049683996.1">
    <property type="nucleotide sequence ID" value="NZ_LFZW01000002.1"/>
</dbReference>
<gene>
    <name evidence="1" type="ORF">AC625_24275</name>
</gene>
<dbReference type="PATRIC" id="fig|1679170.3.peg.5442"/>
<comment type="caution">
    <text evidence="1">The sequence shown here is derived from an EMBL/GenBank/DDBJ whole genome shotgun (WGS) entry which is preliminary data.</text>
</comment>
<dbReference type="EMBL" id="LFZW01000002">
    <property type="protein sequence ID" value="KMY42774.1"/>
    <property type="molecule type" value="Genomic_DNA"/>
</dbReference>
<keyword evidence="2" id="KW-1185">Reference proteome</keyword>